<dbReference type="SUPFAM" id="SSF53474">
    <property type="entry name" value="alpha/beta-Hydrolases"/>
    <property type="match status" value="1"/>
</dbReference>
<dbReference type="Pfam" id="PF20408">
    <property type="entry name" value="Abhydrolase_11"/>
    <property type="match status" value="1"/>
</dbReference>
<feature type="region of interest" description="Disordered" evidence="1">
    <location>
        <begin position="1"/>
        <end position="26"/>
    </location>
</feature>
<feature type="domain" description="KANL3/Tex30 alpha/beta hydrolase-like" evidence="2">
    <location>
        <begin position="40"/>
        <end position="221"/>
    </location>
</feature>
<dbReference type="PANTHER" id="PTHR13136">
    <property type="entry name" value="TESTIS DEVELOPMENT PROTEIN PRTD"/>
    <property type="match status" value="1"/>
</dbReference>
<evidence type="ECO:0000259" key="2">
    <source>
        <dbReference type="Pfam" id="PF20408"/>
    </source>
</evidence>
<protein>
    <submittedName>
        <fullName evidence="3">Hydrolase</fullName>
    </submittedName>
</protein>
<evidence type="ECO:0000256" key="1">
    <source>
        <dbReference type="SAM" id="MobiDB-lite"/>
    </source>
</evidence>
<evidence type="ECO:0000313" key="4">
    <source>
        <dbReference type="Proteomes" id="UP000727056"/>
    </source>
</evidence>
<keyword evidence="3" id="KW-0378">Hydrolase</keyword>
<sequence length="228" mass="23081">MTPSSEPAAPAPPAATRTETVPTPAGDARVTWYDAPVAHTVLALGHGAGGGIEARDLVALAAALPPQGCTVALVEQPWRVAGRRLAPAPRTLDTAWRQLWPALRAPALPVVAGGRSAGARVACRTAAELGAVGVLALAFPLHPPGRPERSRADELAAAGGAGLPLLVVQGERDPFGRPGEFPAEVPLAPVPDADHGFAVPRRAATSGPQAMRALTAAVAAWAPVAGRS</sequence>
<keyword evidence="4" id="KW-1185">Reference proteome</keyword>
<dbReference type="InterPro" id="IPR046879">
    <property type="entry name" value="KANL3/Tex30_Abhydrolase"/>
</dbReference>
<evidence type="ECO:0000313" key="3">
    <source>
        <dbReference type="EMBL" id="NJQ17393.1"/>
    </source>
</evidence>
<dbReference type="Proteomes" id="UP000727056">
    <property type="component" value="Unassembled WGS sequence"/>
</dbReference>
<organism evidence="3 4">
    <name type="scientific">Streptomyces bohaiensis</name>
    <dbReference type="NCBI Taxonomy" id="1431344"/>
    <lineage>
        <taxon>Bacteria</taxon>
        <taxon>Bacillati</taxon>
        <taxon>Actinomycetota</taxon>
        <taxon>Actinomycetes</taxon>
        <taxon>Kitasatosporales</taxon>
        <taxon>Streptomycetaceae</taxon>
        <taxon>Streptomyces</taxon>
    </lineage>
</organism>
<name>A0ABX1CE78_9ACTN</name>
<comment type="caution">
    <text evidence="3">The sequence shown here is derived from an EMBL/GenBank/DDBJ whole genome shotgun (WGS) entry which is preliminary data.</text>
</comment>
<dbReference type="GO" id="GO:0016787">
    <property type="term" value="F:hydrolase activity"/>
    <property type="evidence" value="ECO:0007669"/>
    <property type="project" value="UniProtKB-KW"/>
</dbReference>
<feature type="compositionally biased region" description="Low complexity" evidence="1">
    <location>
        <begin position="1"/>
        <end position="25"/>
    </location>
</feature>
<dbReference type="PANTHER" id="PTHR13136:SF11">
    <property type="entry name" value="TESTIS-EXPRESSED PROTEIN 30"/>
    <property type="match status" value="1"/>
</dbReference>
<accession>A0ABX1CE78</accession>
<gene>
    <name evidence="3" type="ORF">HCN52_21270</name>
</gene>
<dbReference type="EMBL" id="JAAVJC010000298">
    <property type="protein sequence ID" value="NJQ17393.1"/>
    <property type="molecule type" value="Genomic_DNA"/>
</dbReference>
<proteinExistence type="predicted"/>
<dbReference type="RefSeq" id="WP_168090066.1">
    <property type="nucleotide sequence ID" value="NZ_JAAVJC010000298.1"/>
</dbReference>
<dbReference type="InterPro" id="IPR026555">
    <property type="entry name" value="NSL3/Tex30"/>
</dbReference>
<dbReference type="Gene3D" id="3.40.50.1820">
    <property type="entry name" value="alpha/beta hydrolase"/>
    <property type="match status" value="1"/>
</dbReference>
<reference evidence="3 4" key="1">
    <citation type="submission" date="2020-03" db="EMBL/GenBank/DDBJ databases">
        <title>Draft genome of Streptomyces sp. ventii, isolated from the Axial Seamount in the Pacific Ocean, and resequencing of the two type strains Streptomyces lonarensis strain NCL 716 and Streptomyces bohaiensis strain 11A07.</title>
        <authorList>
            <person name="Loughran R.M."/>
            <person name="Pfannmuller K.M."/>
            <person name="Wasson B.J."/>
            <person name="Deadmond M.C."/>
            <person name="Paddock B.E."/>
            <person name="Koyack M.J."/>
            <person name="Gallegos D.A."/>
            <person name="Mitchell E.A."/>
            <person name="Ushijima B."/>
            <person name="Saw J.H."/>
            <person name="Mcphail K.L."/>
            <person name="Videau P."/>
        </authorList>
    </citation>
    <scope>NUCLEOTIDE SEQUENCE [LARGE SCALE GENOMIC DNA]</scope>
    <source>
        <strain evidence="3 4">11A07</strain>
    </source>
</reference>
<dbReference type="InterPro" id="IPR029058">
    <property type="entry name" value="AB_hydrolase_fold"/>
</dbReference>